<feature type="transmembrane region" description="Helical" evidence="8">
    <location>
        <begin position="211"/>
        <end position="234"/>
    </location>
</feature>
<keyword evidence="3 6" id="KW-0812">Transmembrane</keyword>
<dbReference type="PROSITE" id="PS00667">
    <property type="entry name" value="COMPLEX1_ND1_1"/>
    <property type="match status" value="1"/>
</dbReference>
<feature type="transmembrane region" description="Helical" evidence="8">
    <location>
        <begin position="17"/>
        <end position="38"/>
    </location>
</feature>
<comment type="similarity">
    <text evidence="2 6">Belongs to the complex I subunit 1 family.</text>
</comment>
<dbReference type="GO" id="GO:0009060">
    <property type="term" value="P:aerobic respiration"/>
    <property type="evidence" value="ECO:0007669"/>
    <property type="project" value="TreeGrafter"/>
</dbReference>
<dbReference type="Pfam" id="PF00146">
    <property type="entry name" value="NADHdh"/>
    <property type="match status" value="1"/>
</dbReference>
<keyword evidence="7" id="KW-0830">Ubiquinone</keyword>
<evidence type="ECO:0000256" key="4">
    <source>
        <dbReference type="ARBA" id="ARBA00022989"/>
    </source>
</evidence>
<dbReference type="InterPro" id="IPR018086">
    <property type="entry name" value="NADH_UbQ_OxRdtase_su1_CS"/>
</dbReference>
<organism evidence="9">
    <name type="scientific">Protostelium mycophagum</name>
    <dbReference type="NCBI Taxonomy" id="472931"/>
    <lineage>
        <taxon>Eukaryota</taxon>
        <taxon>Amoebozoa</taxon>
        <taxon>Evosea</taxon>
        <taxon>Variosea</taxon>
        <taxon>Protosteliida</taxon>
        <taxon>Protosteliaceae</taxon>
        <taxon>Protostelium</taxon>
    </lineage>
</organism>
<feature type="transmembrane region" description="Helical" evidence="8">
    <location>
        <begin position="346"/>
        <end position="366"/>
    </location>
</feature>
<proteinExistence type="inferred from homology"/>
<evidence type="ECO:0000313" key="9">
    <source>
        <dbReference type="EMBL" id="ATE46684.1"/>
    </source>
</evidence>
<reference evidence="9" key="1">
    <citation type="submission" date="2017-03" db="EMBL/GenBank/DDBJ databases">
        <title>Protostelium mycophagum mitochondrial genome.</title>
        <authorList>
            <person name="Gloeckner G."/>
        </authorList>
    </citation>
    <scope>NUCLEOTIDE SEQUENCE</scope>
</reference>
<evidence type="ECO:0000256" key="5">
    <source>
        <dbReference type="ARBA" id="ARBA00023136"/>
    </source>
</evidence>
<feature type="transmembrane region" description="Helical" evidence="8">
    <location>
        <begin position="316"/>
        <end position="334"/>
    </location>
</feature>
<feature type="transmembrane region" description="Helical" evidence="8">
    <location>
        <begin position="240"/>
        <end position="261"/>
    </location>
</feature>
<evidence type="ECO:0000256" key="1">
    <source>
        <dbReference type="ARBA" id="ARBA00004141"/>
    </source>
</evidence>
<dbReference type="HAMAP" id="MF_01350">
    <property type="entry name" value="NDH1_NuoH"/>
    <property type="match status" value="1"/>
</dbReference>
<dbReference type="EMBL" id="KY775056">
    <property type="protein sequence ID" value="ATE46684.1"/>
    <property type="molecule type" value="Genomic_DNA"/>
</dbReference>
<accession>A0A290YM02</accession>
<keyword evidence="5 8" id="KW-0472">Membrane</keyword>
<feature type="transmembrane region" description="Helical" evidence="8">
    <location>
        <begin position="138"/>
        <end position="158"/>
    </location>
</feature>
<name>A0A290YM02_9EUKA</name>
<comment type="subcellular location">
    <subcellularLocation>
        <location evidence="1">Membrane</location>
        <topology evidence="1">Multi-pass membrane protein</topology>
    </subcellularLocation>
    <subcellularLocation>
        <location evidence="6">Mitochondrion inner membrane</location>
        <topology evidence="6">Multi-pass membrane protein</topology>
    </subcellularLocation>
</comment>
<evidence type="ECO:0000256" key="8">
    <source>
        <dbReference type="SAM" id="Phobius"/>
    </source>
</evidence>
<dbReference type="EC" id="7.1.1.2" evidence="7"/>
<keyword evidence="4 8" id="KW-1133">Transmembrane helix</keyword>
<comment type="catalytic activity">
    <reaction evidence="7">
        <text>a ubiquinone + NADH + 5 H(+)(in) = a ubiquinol + NAD(+) + 4 H(+)(out)</text>
        <dbReference type="Rhea" id="RHEA:29091"/>
        <dbReference type="Rhea" id="RHEA-COMP:9565"/>
        <dbReference type="Rhea" id="RHEA-COMP:9566"/>
        <dbReference type="ChEBI" id="CHEBI:15378"/>
        <dbReference type="ChEBI" id="CHEBI:16389"/>
        <dbReference type="ChEBI" id="CHEBI:17976"/>
        <dbReference type="ChEBI" id="CHEBI:57540"/>
        <dbReference type="ChEBI" id="CHEBI:57945"/>
        <dbReference type="EC" id="7.1.1.2"/>
    </reaction>
</comment>
<dbReference type="GO" id="GO:0005743">
    <property type="term" value="C:mitochondrial inner membrane"/>
    <property type="evidence" value="ECO:0007669"/>
    <property type="project" value="UniProtKB-SubCell"/>
</dbReference>
<dbReference type="PROSITE" id="PS00668">
    <property type="entry name" value="COMPLEX1_ND1_2"/>
    <property type="match status" value="1"/>
</dbReference>
<feature type="transmembrane region" description="Helical" evidence="8">
    <location>
        <begin position="282"/>
        <end position="310"/>
    </location>
</feature>
<gene>
    <name evidence="9" type="primary">nad1</name>
</gene>
<evidence type="ECO:0000256" key="7">
    <source>
        <dbReference type="RuleBase" id="RU000473"/>
    </source>
</evidence>
<evidence type="ECO:0000256" key="2">
    <source>
        <dbReference type="ARBA" id="ARBA00010535"/>
    </source>
</evidence>
<keyword evidence="7 9" id="KW-0496">Mitochondrion</keyword>
<evidence type="ECO:0000256" key="6">
    <source>
        <dbReference type="RuleBase" id="RU000471"/>
    </source>
</evidence>
<dbReference type="InterPro" id="IPR001694">
    <property type="entry name" value="NADH_UbQ_OxRdtase_su1/FPO"/>
</dbReference>
<evidence type="ECO:0000256" key="3">
    <source>
        <dbReference type="ARBA" id="ARBA00022692"/>
    </source>
</evidence>
<dbReference type="PANTHER" id="PTHR11432">
    <property type="entry name" value="NADH DEHYDROGENASE SUBUNIT 1"/>
    <property type="match status" value="1"/>
</dbReference>
<dbReference type="GO" id="GO:0008137">
    <property type="term" value="F:NADH dehydrogenase (ubiquinone) activity"/>
    <property type="evidence" value="ECO:0007669"/>
    <property type="project" value="UniProtKB-EC"/>
</dbReference>
<sequence length="367" mass="40029">MDYLRGGNRVNSPHRGGFVFCLGGFTVSTFLLPVGNLVRVDDFGHPRGKYPPGRPTSPFSSFAASKVTHGMVIFRFLVVVLPVLFAVAFLTLLERKVLAAAGKRVGPNVVGFGFLQPLADGLKLLTKETVVPASSDKVLYFVAPVISFGLALTSFAFLPVGGGVLTFSCSLLFVLAISGLSVYGVVLSGWSSNSRYAFLGALRAAAQMISYEVSLGLILLSNCLFVGSLDLFYFGWWQQTYLYLVGPLAPGAVLFFLSALAETNRPPFDLPEAEGELVAGYYVEYASAGFALFFIAEYANIIFLSCLWGVLFGGGWSPWGAVAVMFGFIWVRSAYPRYRYDQLMRLGWKVFLPLSLSLFFCSFCLVF</sequence>
<dbReference type="AlphaFoldDB" id="A0A290YM02"/>
<keyword evidence="6" id="KW-0520">NAD</keyword>
<dbReference type="PANTHER" id="PTHR11432:SF3">
    <property type="entry name" value="NADH-UBIQUINONE OXIDOREDUCTASE CHAIN 1"/>
    <property type="match status" value="1"/>
</dbReference>
<feature type="transmembrane region" description="Helical" evidence="8">
    <location>
        <begin position="164"/>
        <end position="190"/>
    </location>
</feature>
<feature type="transmembrane region" description="Helical" evidence="8">
    <location>
        <begin position="72"/>
        <end position="93"/>
    </location>
</feature>
<dbReference type="GO" id="GO:0003954">
    <property type="term" value="F:NADH dehydrogenase activity"/>
    <property type="evidence" value="ECO:0007669"/>
    <property type="project" value="TreeGrafter"/>
</dbReference>
<protein>
    <recommendedName>
        <fullName evidence="7">NADH-ubiquinone oxidoreductase chain 1</fullName>
        <ecNumber evidence="7">7.1.1.2</ecNumber>
    </recommendedName>
</protein>
<geneLocation type="mitochondrion" evidence="9"/>